<feature type="chain" id="PRO_5004587088" evidence="3">
    <location>
        <begin position="20"/>
        <end position="523"/>
    </location>
</feature>
<sequence>MSSIVLVLSTFICFNYVHSQVPVIKAYNSEITLKVGDVLKMECPIEVSTDGSDASLQSSIMYEWKIKQFNDVSVAMNSKYSFNHNSRILNITKPLGVEDSGRYVCKGITGFGSKEAVFNIKVIDTLQKRLCAENKINDPKIEAPCFLDPQMRPGEIIVRREVGSYVEFSCEATGTPPLKYLWFSGKTIANWIQTADGIRSPTMSISKLKTTYTGQYTCQVSNQAGSLNYTYRLIVIDSPNNSPRIVTELMNYTFRSGDKASITVEIECECKSPIIKWLKRVEINDNTDKDNLKGLTLPNAKPSEKGELYITLENGVSTRNTQANVFESQLNINPLGKQDSGKYIVMTMNKIVNFKNFEYRAVYINVESDKAYTGIRSNLIVYIAVPMVILLSSLAVIIYCCFRRHSPGYARSTTASRSSHQCGNGGSGLPSFTNGSNTGSEKMKSPSTTSTGAVPVYNQYKYMYPPQAPSSTYDQYSVLSVSHASQTTPQYFQPTITTAGGQFTNPYHQNNGYVPVPISHYPA</sequence>
<accession>T1E1E1</accession>
<feature type="domain" description="Ig-like" evidence="4">
    <location>
        <begin position="139"/>
        <end position="234"/>
    </location>
</feature>
<organism evidence="5">
    <name type="scientific">Dendrocoelum lacteum</name>
    <dbReference type="NCBI Taxonomy" id="27895"/>
    <lineage>
        <taxon>Eukaryota</taxon>
        <taxon>Metazoa</taxon>
        <taxon>Spiralia</taxon>
        <taxon>Lophotrochozoa</taxon>
        <taxon>Platyhelminthes</taxon>
        <taxon>Rhabditophora</taxon>
        <taxon>Seriata</taxon>
        <taxon>Tricladida</taxon>
        <taxon>Continenticola</taxon>
        <taxon>Planarioidea</taxon>
        <taxon>Dendrocoelidae</taxon>
        <taxon>Dendrocoelum</taxon>
    </lineage>
</organism>
<proteinExistence type="evidence at transcript level"/>
<reference evidence="5" key="1">
    <citation type="submission" date="2013-06" db="EMBL/GenBank/DDBJ databases">
        <title>Reactivating head regrowth in a regeneration deficient planarian species.</title>
        <authorList>
            <person name="Liu S.-Y."/>
            <person name="Brandl H."/>
            <person name="Henry I."/>
            <person name="Rink J."/>
        </authorList>
    </citation>
    <scope>NUCLEOTIDE SEQUENCE</scope>
</reference>
<keyword evidence="2" id="KW-1133">Transmembrane helix</keyword>
<dbReference type="EMBL" id="GAKU01000040">
    <property type="protein sequence ID" value="JAA92597.1"/>
    <property type="molecule type" value="mRNA"/>
</dbReference>
<dbReference type="PANTHER" id="PTHR19890:SF10">
    <property type="entry name" value="FIBROBLAST GROWTH FACTOR RECEPTOR-LIKE 1"/>
    <property type="match status" value="1"/>
</dbReference>
<name>T1E1E1_9PLAT</name>
<dbReference type="PROSITE" id="PS50835">
    <property type="entry name" value="IG_LIKE"/>
    <property type="match status" value="2"/>
</dbReference>
<dbReference type="InterPro" id="IPR003599">
    <property type="entry name" value="Ig_sub"/>
</dbReference>
<feature type="transmembrane region" description="Helical" evidence="2">
    <location>
        <begin position="379"/>
        <end position="402"/>
    </location>
</feature>
<dbReference type="InterPro" id="IPR013098">
    <property type="entry name" value="Ig_I-set"/>
</dbReference>
<dbReference type="SMART" id="SM00409">
    <property type="entry name" value="IG"/>
    <property type="match status" value="3"/>
</dbReference>
<feature type="region of interest" description="Disordered" evidence="1">
    <location>
        <begin position="410"/>
        <end position="450"/>
    </location>
</feature>
<keyword evidence="2" id="KW-0472">Membrane</keyword>
<dbReference type="Pfam" id="PF07679">
    <property type="entry name" value="I-set"/>
    <property type="match status" value="1"/>
</dbReference>
<keyword evidence="3" id="KW-0732">Signal</keyword>
<evidence type="ECO:0000313" key="5">
    <source>
        <dbReference type="EMBL" id="JAA92597.1"/>
    </source>
</evidence>
<evidence type="ECO:0000256" key="3">
    <source>
        <dbReference type="SAM" id="SignalP"/>
    </source>
</evidence>
<dbReference type="PANTHER" id="PTHR19890">
    <property type="entry name" value="FIBROBLAST GROWTH FACTOR RECEPTOR"/>
    <property type="match status" value="1"/>
</dbReference>
<dbReference type="InterPro" id="IPR013783">
    <property type="entry name" value="Ig-like_fold"/>
</dbReference>
<evidence type="ECO:0000256" key="1">
    <source>
        <dbReference type="SAM" id="MobiDB-lite"/>
    </source>
</evidence>
<feature type="compositionally biased region" description="Polar residues" evidence="1">
    <location>
        <begin position="411"/>
        <end position="422"/>
    </location>
</feature>
<evidence type="ECO:0000256" key="2">
    <source>
        <dbReference type="SAM" id="Phobius"/>
    </source>
</evidence>
<keyword evidence="2" id="KW-0812">Transmembrane</keyword>
<protein>
    <submittedName>
        <fullName evidence="5">NDK</fullName>
    </submittedName>
</protein>
<dbReference type="InterPro" id="IPR052615">
    <property type="entry name" value="FGFRL"/>
</dbReference>
<dbReference type="SUPFAM" id="SSF48726">
    <property type="entry name" value="Immunoglobulin"/>
    <property type="match status" value="3"/>
</dbReference>
<feature type="compositionally biased region" description="Polar residues" evidence="1">
    <location>
        <begin position="430"/>
        <end position="450"/>
    </location>
</feature>
<dbReference type="Gene3D" id="2.60.40.10">
    <property type="entry name" value="Immunoglobulins"/>
    <property type="match status" value="3"/>
</dbReference>
<feature type="domain" description="Ig-like" evidence="4">
    <location>
        <begin position="22"/>
        <end position="105"/>
    </location>
</feature>
<dbReference type="InterPro" id="IPR007110">
    <property type="entry name" value="Ig-like_dom"/>
</dbReference>
<evidence type="ECO:0000259" key="4">
    <source>
        <dbReference type="PROSITE" id="PS50835"/>
    </source>
</evidence>
<dbReference type="AlphaFoldDB" id="T1E1E1"/>
<dbReference type="InterPro" id="IPR036179">
    <property type="entry name" value="Ig-like_dom_sf"/>
</dbReference>
<feature type="signal peptide" evidence="3">
    <location>
        <begin position="1"/>
        <end position="19"/>
    </location>
</feature>